<dbReference type="InterPro" id="IPR011990">
    <property type="entry name" value="TPR-like_helical_dom_sf"/>
</dbReference>
<organism evidence="2 3">
    <name type="scientific">Shackletoniella antarctica</name>
    <dbReference type="NCBI Taxonomy" id="268115"/>
    <lineage>
        <taxon>Bacteria</taxon>
        <taxon>Bacillati</taxon>
        <taxon>Cyanobacteriota</taxon>
        <taxon>Cyanophyceae</taxon>
        <taxon>Oculatellales</taxon>
        <taxon>Oculatellaceae</taxon>
        <taxon>Shackletoniella</taxon>
    </lineage>
</organism>
<dbReference type="Pfam" id="PF00931">
    <property type="entry name" value="NB-ARC"/>
    <property type="match status" value="1"/>
</dbReference>
<evidence type="ECO:0000313" key="3">
    <source>
        <dbReference type="Proteomes" id="UP000249081"/>
    </source>
</evidence>
<dbReference type="PANTHER" id="PTHR47691:SF3">
    <property type="entry name" value="HTH-TYPE TRANSCRIPTIONAL REGULATOR RV0890C-RELATED"/>
    <property type="match status" value="1"/>
</dbReference>
<dbReference type="SUPFAM" id="SSF52540">
    <property type="entry name" value="P-loop containing nucleoside triphosphate hydrolases"/>
    <property type="match status" value="1"/>
</dbReference>
<name>A0A2W4XLH3_9CYAN</name>
<comment type="caution">
    <text evidence="2">The sequence shown here is derived from an EMBL/GenBank/DDBJ whole genome shotgun (WGS) entry which is preliminary data.</text>
</comment>
<dbReference type="GO" id="GO:0043531">
    <property type="term" value="F:ADP binding"/>
    <property type="evidence" value="ECO:0007669"/>
    <property type="project" value="InterPro"/>
</dbReference>
<dbReference type="AlphaFoldDB" id="A0A2W4XLH3"/>
<gene>
    <name evidence="2" type="ORF">DCF17_18625</name>
</gene>
<dbReference type="Gene3D" id="1.25.40.10">
    <property type="entry name" value="Tetratricopeptide repeat domain"/>
    <property type="match status" value="1"/>
</dbReference>
<dbReference type="InterPro" id="IPR027417">
    <property type="entry name" value="P-loop_NTPase"/>
</dbReference>
<proteinExistence type="predicted"/>
<dbReference type="Gene3D" id="3.40.50.300">
    <property type="entry name" value="P-loop containing nucleotide triphosphate hydrolases"/>
    <property type="match status" value="1"/>
</dbReference>
<sequence length="493" mass="55732">MVTPDQSQDVLKNLKAGRDISMGDVSVEMNSFPGPQEIIVAGVGEPPPNFAATWVCREAVQNELRHRIARDLVTEIVAVGGFGKSWLAAWAYAELATDFDKRLWVNFRRELWQAYGFDRFARWVLQEIGFPQKDPNAKEDLLLRELTYRLNDQNRPVKTLVVMDNVESLRQTNDWPWFEQFLQAWATQGQGSRILVTTRPDGVTVAPLKLGGLSLAEGTAFLQQEGLAGDRFAELIELADGHPLLLNLAAAWVRQTTGTTVNEQAIDFFRHLFEPYRGDAASLAEAKVELIFEQVFEALSATWQDLLLRVSVYRLPFDLAMAQAMEETVTAEDLQGLVARALLVAEEERFTLHALIAELVQERVSDVVRKEAHEQAIAYYQAHYQPWDGTIASCEENLEAFHHACELGQYAQANGILNRCVGLLDRAGYWRNLLPLYQTLTQHWQPVNDEETRNLGWAWTQLAGLYNNLGDSRLAIDTYQRAKALFASQGNRI</sequence>
<dbReference type="PANTHER" id="PTHR47691">
    <property type="entry name" value="REGULATOR-RELATED"/>
    <property type="match status" value="1"/>
</dbReference>
<feature type="domain" description="NB-ARC" evidence="1">
    <location>
        <begin position="58"/>
        <end position="204"/>
    </location>
</feature>
<reference evidence="3" key="1">
    <citation type="submission" date="2018-04" db="EMBL/GenBank/DDBJ databases">
        <authorList>
            <person name="Cornet L."/>
        </authorList>
    </citation>
    <scope>NUCLEOTIDE SEQUENCE [LARGE SCALE GENOMIC DNA]</scope>
</reference>
<dbReference type="EMBL" id="QBMN01000167">
    <property type="protein sequence ID" value="PZO35465.1"/>
    <property type="molecule type" value="Genomic_DNA"/>
</dbReference>
<evidence type="ECO:0000259" key="1">
    <source>
        <dbReference type="Pfam" id="PF00931"/>
    </source>
</evidence>
<protein>
    <recommendedName>
        <fullName evidence="1">NB-ARC domain-containing protein</fullName>
    </recommendedName>
</protein>
<dbReference type="InterPro" id="IPR002182">
    <property type="entry name" value="NB-ARC"/>
</dbReference>
<dbReference type="Proteomes" id="UP000249081">
    <property type="component" value="Unassembled WGS sequence"/>
</dbReference>
<evidence type="ECO:0000313" key="2">
    <source>
        <dbReference type="EMBL" id="PZO35465.1"/>
    </source>
</evidence>
<accession>A0A2W4XLH3</accession>
<reference evidence="2 3" key="2">
    <citation type="submission" date="2018-06" db="EMBL/GenBank/DDBJ databases">
        <title>Metagenomic assembly of (sub)arctic Cyanobacteria and their associated microbiome from non-axenic cultures.</title>
        <authorList>
            <person name="Baurain D."/>
        </authorList>
    </citation>
    <scope>NUCLEOTIDE SEQUENCE [LARGE SCALE GENOMIC DNA]</scope>
    <source>
        <strain evidence="2">ULC041bin1</strain>
    </source>
</reference>